<dbReference type="OrthoDB" id="6712627at2"/>
<comment type="caution">
    <text evidence="1">The sequence shown here is derived from an EMBL/GenBank/DDBJ whole genome shotgun (WGS) entry which is preliminary data.</text>
</comment>
<name>V2UDI4_9GAMM</name>
<sequence>MSYQTSIHFDPTALLIIKNEVDNSIKLVESAVATLVEEQQLPFGIDDALLQLEQCSQILLLIDLPDIAKIAQYSAELMRKIMRNPQQIITSDIQHLSEGVTTLKCYIEFSCVKQLTIPQFLLQSLNQLELSLNKPLTREGYQIEQQLGGVAPELDLPVQAALEKSEHIHRLYKNCLLKLLTRKTQKLDFEGFKLVGQYISGIAQQTQSEQYWNLVRIVLAHLNDTLLTEPRLRILINLETQIAQFLKQPLGFSASVEDVSDILTLCITQDNQHSDYLRQQLKISDKILSDSELYLYRKQLFGPDQQTIRTVCNLLNDEITVLHKDIEFNYTNFNDERTSEIKQQLQNICRTLSVLNLSNTSQQLAESLKQLHSAQDFQNEQFTQTLMNNLLTALNDLGLLLRQYRSNLLQYPVNNPNIALDRLENAYKTLVHELKALVDLSSQSIISYAQSYDSILIENLGSHFKEIAGAVLFLLHYENLYYAFLNCAEFIEKQVAAEKALEPEQIRRILDVCASADMLLEMLHHHHPIMYRMFDVAFNSSQQLKSVA</sequence>
<gene>
    <name evidence="1" type="ORF">P255_00700</name>
</gene>
<proteinExistence type="predicted"/>
<dbReference type="EMBL" id="AYEU01000003">
    <property type="protein sequence ID" value="ESK52548.1"/>
    <property type="molecule type" value="Genomic_DNA"/>
</dbReference>
<dbReference type="STRING" id="396323.VH98_12480"/>
<reference evidence="1 2" key="1">
    <citation type="submission" date="2013-10" db="EMBL/GenBank/DDBJ databases">
        <title>The Genome Sequence of Acinetobacter brisouii CIP 110357.</title>
        <authorList>
            <consortium name="The Broad Institute Genomics Platform"/>
            <consortium name="The Broad Institute Genome Sequencing Center for Infectious Disease"/>
            <person name="Cerqueira G."/>
            <person name="Feldgarden M."/>
            <person name="Courvalin P."/>
            <person name="Grillot-Courvalin C."/>
            <person name="Clermont D."/>
            <person name="Rocha E."/>
            <person name="Yoon E.-J."/>
            <person name="Nemec A."/>
            <person name="Young S.K."/>
            <person name="Zeng Q."/>
            <person name="Gargeya S."/>
            <person name="Fitzgerald M."/>
            <person name="Abouelleil A."/>
            <person name="Alvarado L."/>
            <person name="Berlin A.M."/>
            <person name="Chapman S.B."/>
            <person name="Gainer-Dewar J."/>
            <person name="Goldberg J."/>
            <person name="Gnerre S."/>
            <person name="Griggs A."/>
            <person name="Gujja S."/>
            <person name="Hansen M."/>
            <person name="Howarth C."/>
            <person name="Imamovic A."/>
            <person name="Ireland A."/>
            <person name="Larimer J."/>
            <person name="McCowan C."/>
            <person name="Murphy C."/>
            <person name="Pearson M."/>
            <person name="Poon T.W."/>
            <person name="Priest M."/>
            <person name="Roberts A."/>
            <person name="Saif S."/>
            <person name="Shea T."/>
            <person name="Sykes S."/>
            <person name="Wortman J."/>
            <person name="Nusbaum C."/>
            <person name="Birren B."/>
        </authorList>
    </citation>
    <scope>NUCLEOTIDE SEQUENCE [LARGE SCALE GENOMIC DNA]</scope>
    <source>
        <strain evidence="1 2">CIP 110357</strain>
    </source>
</reference>
<evidence type="ECO:0000313" key="2">
    <source>
        <dbReference type="Proteomes" id="UP000018418"/>
    </source>
</evidence>
<dbReference type="Proteomes" id="UP000018418">
    <property type="component" value="Unassembled WGS sequence"/>
</dbReference>
<evidence type="ECO:0000313" key="1">
    <source>
        <dbReference type="EMBL" id="ESK52548.1"/>
    </source>
</evidence>
<organism evidence="1 2">
    <name type="scientific">Acinetobacter brisouii CIP 110357</name>
    <dbReference type="NCBI Taxonomy" id="1341683"/>
    <lineage>
        <taxon>Bacteria</taxon>
        <taxon>Pseudomonadati</taxon>
        <taxon>Pseudomonadota</taxon>
        <taxon>Gammaproteobacteria</taxon>
        <taxon>Moraxellales</taxon>
        <taxon>Moraxellaceae</taxon>
        <taxon>Acinetobacter</taxon>
    </lineage>
</organism>
<dbReference type="HOGENOM" id="CLU_497515_0_0_6"/>
<dbReference type="AlphaFoldDB" id="V2UDI4"/>
<dbReference type="PATRIC" id="fig|1341683.3.peg.696"/>
<protein>
    <recommendedName>
        <fullName evidence="3">Chemotaxis protein</fullName>
    </recommendedName>
</protein>
<dbReference type="RefSeq" id="WP_004903625.1">
    <property type="nucleotide sequence ID" value="NZ_BBTI01000001.1"/>
</dbReference>
<accession>V2UDI4</accession>
<evidence type="ECO:0008006" key="3">
    <source>
        <dbReference type="Google" id="ProtNLM"/>
    </source>
</evidence>
<keyword evidence="2" id="KW-1185">Reference proteome</keyword>